<gene>
    <name evidence="2" type="ORF">MRM75_22655</name>
</gene>
<sequence>MLSLSGPYHNAYYLQRCQDTIDRALETHPRLMAVRIDLRFPSKELATDIKAISRFIDSLKAKLKANLKAKKKEAQGKRVHDTALFYIWVREYGEQSEQAHYHLVLMLNKDAFCSLGNYQASLTCNPRPSLSVMVRQAWCSALKLGDMENHVSLVHFPKNPWYWIRAEERNSVDYKGFLERVSYLAKDRTKAYSKAARSFGCSAGGKKQTESLMPDGQ</sequence>
<dbReference type="InterPro" id="IPR057271">
    <property type="entry name" value="YagK_YfjJ_C"/>
</dbReference>
<evidence type="ECO:0000313" key="2">
    <source>
        <dbReference type="EMBL" id="XAG69341.1"/>
    </source>
</evidence>
<reference evidence="2" key="1">
    <citation type="submission" date="2022-03" db="EMBL/GenBank/DDBJ databases">
        <title>Sea Food Isolates.</title>
        <authorList>
            <person name="Li c."/>
        </authorList>
    </citation>
    <scope>NUCLEOTIDE SEQUENCE</scope>
    <source>
        <strain evidence="2">19CA06SA08-2</strain>
    </source>
</reference>
<accession>A0AAU6U641</accession>
<evidence type="ECO:0000259" key="1">
    <source>
        <dbReference type="Pfam" id="PF11726"/>
    </source>
</evidence>
<dbReference type="EMBL" id="CP095353">
    <property type="protein sequence ID" value="XAG69341.1"/>
    <property type="molecule type" value="Genomic_DNA"/>
</dbReference>
<name>A0AAU6U641_UNCXX</name>
<organism evidence="2">
    <name type="scientific">bacterium 19CA06SA08-2</name>
    <dbReference type="NCBI Taxonomy" id="2920658"/>
    <lineage>
        <taxon>Bacteria</taxon>
    </lineage>
</organism>
<protein>
    <submittedName>
        <fullName evidence="2">Inovirus Gp2 family protein</fullName>
    </submittedName>
</protein>
<feature type="domain" description="YagK/YfjJ C-terminal" evidence="1">
    <location>
        <begin position="25"/>
        <end position="202"/>
    </location>
</feature>
<proteinExistence type="predicted"/>
<dbReference type="Pfam" id="PF11726">
    <property type="entry name" value="YagK_YfjJ_C"/>
    <property type="match status" value="1"/>
</dbReference>
<dbReference type="AlphaFoldDB" id="A0AAU6U641"/>